<dbReference type="AlphaFoldDB" id="A0A8S1NAB3"/>
<protein>
    <recommendedName>
        <fullName evidence="1">EF-hand domain-containing protein</fullName>
    </recommendedName>
</protein>
<dbReference type="InterPro" id="IPR002048">
    <property type="entry name" value="EF_hand_dom"/>
</dbReference>
<dbReference type="EMBL" id="CAJJDN010000050">
    <property type="protein sequence ID" value="CAD8086991.1"/>
    <property type="molecule type" value="Genomic_DNA"/>
</dbReference>
<sequence length="275" mass="32574">MQSQLLAVVTLETNDIPNYIHIYENDDIDLLIDAFCDLNCIKQGGKQFIIQEIKSNLNQVRNSKKDFIIQAEQKNQQSFEIEKQDQLKKNNQILKLQNNHQLYKESLSKTTIKQGDELLRIQIQEQQNINKESLKLQLQNGNQFFNNNERLRQQLVSPNYRYEKQSSEIDLPITNKIIEFSNQRVQQQSKQKKKIFDANQPKIKYIHNLDILRDIFRQLDSDKDGQISCEQINLKIQEQTLQRIAPVLFHMQEQRMVLDFDSFACLIISFDILIY</sequence>
<name>A0A8S1NAB3_9CILI</name>
<dbReference type="OrthoDB" id="10353297at2759"/>
<proteinExistence type="predicted"/>
<accession>A0A8S1NAB3</accession>
<reference evidence="2" key="1">
    <citation type="submission" date="2021-01" db="EMBL/GenBank/DDBJ databases">
        <authorList>
            <consortium name="Genoscope - CEA"/>
            <person name="William W."/>
        </authorList>
    </citation>
    <scope>NUCLEOTIDE SEQUENCE</scope>
</reference>
<dbReference type="Proteomes" id="UP000692954">
    <property type="component" value="Unassembled WGS sequence"/>
</dbReference>
<evidence type="ECO:0000259" key="1">
    <source>
        <dbReference type="PROSITE" id="PS50222"/>
    </source>
</evidence>
<dbReference type="GO" id="GO:0005509">
    <property type="term" value="F:calcium ion binding"/>
    <property type="evidence" value="ECO:0007669"/>
    <property type="project" value="InterPro"/>
</dbReference>
<evidence type="ECO:0000313" key="3">
    <source>
        <dbReference type="Proteomes" id="UP000692954"/>
    </source>
</evidence>
<organism evidence="2 3">
    <name type="scientific">Paramecium sonneborni</name>
    <dbReference type="NCBI Taxonomy" id="65129"/>
    <lineage>
        <taxon>Eukaryota</taxon>
        <taxon>Sar</taxon>
        <taxon>Alveolata</taxon>
        <taxon>Ciliophora</taxon>
        <taxon>Intramacronucleata</taxon>
        <taxon>Oligohymenophorea</taxon>
        <taxon>Peniculida</taxon>
        <taxon>Parameciidae</taxon>
        <taxon>Paramecium</taxon>
    </lineage>
</organism>
<dbReference type="PANTHER" id="PTHR35381:SF1">
    <property type="entry name" value="EF-HAND DOMAIN-CONTAINING PROTEIN"/>
    <property type="match status" value="1"/>
</dbReference>
<dbReference type="PROSITE" id="PS50222">
    <property type="entry name" value="EF_HAND_2"/>
    <property type="match status" value="1"/>
</dbReference>
<evidence type="ECO:0000313" key="2">
    <source>
        <dbReference type="EMBL" id="CAD8086991.1"/>
    </source>
</evidence>
<gene>
    <name evidence="2" type="ORF">PSON_ATCC_30995.1.T0500292</name>
</gene>
<comment type="caution">
    <text evidence="2">The sequence shown here is derived from an EMBL/GenBank/DDBJ whole genome shotgun (WGS) entry which is preliminary data.</text>
</comment>
<feature type="domain" description="EF-hand" evidence="1">
    <location>
        <begin position="207"/>
        <end position="242"/>
    </location>
</feature>
<dbReference type="PANTHER" id="PTHR35381">
    <property type="entry name" value="EF-HAND DOMAIN-CONTAINING PROTEIN"/>
    <property type="match status" value="1"/>
</dbReference>
<keyword evidence="3" id="KW-1185">Reference proteome</keyword>